<evidence type="ECO:0000259" key="6">
    <source>
        <dbReference type="PROSITE" id="PS50011"/>
    </source>
</evidence>
<keyword evidence="4" id="KW-0418">Kinase</keyword>
<dbReference type="Proteomes" id="UP000266188">
    <property type="component" value="Unassembled WGS sequence"/>
</dbReference>
<name>A0A3A2Z823_9EURO</name>
<evidence type="ECO:0000313" key="8">
    <source>
        <dbReference type="Proteomes" id="UP000266188"/>
    </source>
</evidence>
<evidence type="ECO:0000256" key="4">
    <source>
        <dbReference type="ARBA" id="ARBA00022777"/>
    </source>
</evidence>
<dbReference type="GO" id="GO:0043484">
    <property type="term" value="P:regulation of RNA splicing"/>
    <property type="evidence" value="ECO:0007669"/>
    <property type="project" value="TreeGrafter"/>
</dbReference>
<evidence type="ECO:0000256" key="3">
    <source>
        <dbReference type="ARBA" id="ARBA00022741"/>
    </source>
</evidence>
<reference evidence="8" key="1">
    <citation type="submission" date="2017-02" db="EMBL/GenBank/DDBJ databases">
        <authorList>
            <person name="Tafer H."/>
            <person name="Lopandic K."/>
        </authorList>
    </citation>
    <scope>NUCLEOTIDE SEQUENCE [LARGE SCALE GENOMIC DNA]</scope>
    <source>
        <strain evidence="8">CBS 366.77</strain>
    </source>
</reference>
<dbReference type="PROSITE" id="PS50011">
    <property type="entry name" value="PROTEIN_KINASE_DOM"/>
    <property type="match status" value="1"/>
</dbReference>
<dbReference type="PANTHER" id="PTHR45646">
    <property type="entry name" value="SERINE/THREONINE-PROTEIN KINASE DOA-RELATED"/>
    <property type="match status" value="1"/>
</dbReference>
<dbReference type="EMBL" id="MVGC01000457">
    <property type="protein sequence ID" value="RJE19046.1"/>
    <property type="molecule type" value="Genomic_DNA"/>
</dbReference>
<dbReference type="SUPFAM" id="SSF56112">
    <property type="entry name" value="Protein kinase-like (PK-like)"/>
    <property type="match status" value="1"/>
</dbReference>
<gene>
    <name evidence="7" type="ORF">PHISCL_08617</name>
</gene>
<dbReference type="InterPro" id="IPR011009">
    <property type="entry name" value="Kinase-like_dom_sf"/>
</dbReference>
<dbReference type="Gene3D" id="1.10.510.10">
    <property type="entry name" value="Transferase(Phosphotransferase) domain 1"/>
    <property type="match status" value="1"/>
</dbReference>
<proteinExistence type="predicted"/>
<dbReference type="GO" id="GO:0005524">
    <property type="term" value="F:ATP binding"/>
    <property type="evidence" value="ECO:0007669"/>
    <property type="project" value="UniProtKB-KW"/>
</dbReference>
<evidence type="ECO:0000256" key="5">
    <source>
        <dbReference type="ARBA" id="ARBA00022840"/>
    </source>
</evidence>
<dbReference type="OrthoDB" id="5979581at2759"/>
<accession>A0A3A2Z823</accession>
<feature type="domain" description="Protein kinase" evidence="6">
    <location>
        <begin position="1"/>
        <end position="141"/>
    </location>
</feature>
<dbReference type="InterPro" id="IPR000719">
    <property type="entry name" value="Prot_kinase_dom"/>
</dbReference>
<evidence type="ECO:0000256" key="1">
    <source>
        <dbReference type="ARBA" id="ARBA00022527"/>
    </source>
</evidence>
<dbReference type="GO" id="GO:0005634">
    <property type="term" value="C:nucleus"/>
    <property type="evidence" value="ECO:0007669"/>
    <property type="project" value="TreeGrafter"/>
</dbReference>
<keyword evidence="3" id="KW-0547">Nucleotide-binding</keyword>
<keyword evidence="5" id="KW-0067">ATP-binding</keyword>
<protein>
    <recommendedName>
        <fullName evidence="6">Protein kinase domain-containing protein</fullName>
    </recommendedName>
</protein>
<evidence type="ECO:0000256" key="2">
    <source>
        <dbReference type="ARBA" id="ARBA00022679"/>
    </source>
</evidence>
<dbReference type="STRING" id="2070753.A0A3A2Z823"/>
<dbReference type="AlphaFoldDB" id="A0A3A2Z823"/>
<dbReference type="InterPro" id="IPR051175">
    <property type="entry name" value="CLK_kinases"/>
</dbReference>
<evidence type="ECO:0000313" key="7">
    <source>
        <dbReference type="EMBL" id="RJE19046.1"/>
    </source>
</evidence>
<dbReference type="GO" id="GO:0004674">
    <property type="term" value="F:protein serine/threonine kinase activity"/>
    <property type="evidence" value="ECO:0007669"/>
    <property type="project" value="UniProtKB-KW"/>
</dbReference>
<sequence>MPGIYRAAEVILGMEWVWKVDIWSVGTTVWNLTQDNHLIFAKKNGLLDDEQHLAEMVSLMGPPPPEFLRRSERCRQFWDEQGNWKGSLSIPEQSLEIREHQFSGPDRELFLNFLRRIFPWVPDERPTAEDLVYDDVLMQWIISKSNKMNLPVFCALFRTAGAPVW</sequence>
<keyword evidence="1" id="KW-0723">Serine/threonine-protein kinase</keyword>
<keyword evidence="8" id="KW-1185">Reference proteome</keyword>
<keyword evidence="2" id="KW-0808">Transferase</keyword>
<organism evidence="7 8">
    <name type="scientific">Aspergillus sclerotialis</name>
    <dbReference type="NCBI Taxonomy" id="2070753"/>
    <lineage>
        <taxon>Eukaryota</taxon>
        <taxon>Fungi</taxon>
        <taxon>Dikarya</taxon>
        <taxon>Ascomycota</taxon>
        <taxon>Pezizomycotina</taxon>
        <taxon>Eurotiomycetes</taxon>
        <taxon>Eurotiomycetidae</taxon>
        <taxon>Eurotiales</taxon>
        <taxon>Aspergillaceae</taxon>
        <taxon>Aspergillus</taxon>
        <taxon>Aspergillus subgen. Polypaecilum</taxon>
    </lineage>
</organism>
<dbReference type="PANTHER" id="PTHR45646:SF11">
    <property type="entry name" value="SERINE_THREONINE-PROTEIN KINASE DOA"/>
    <property type="match status" value="1"/>
</dbReference>
<comment type="caution">
    <text evidence="7">The sequence shown here is derived from an EMBL/GenBank/DDBJ whole genome shotgun (WGS) entry which is preliminary data.</text>
</comment>